<protein>
    <submittedName>
        <fullName evidence="2">Uncharacterized protein</fullName>
    </submittedName>
</protein>
<keyword evidence="1" id="KW-0677">Repeat</keyword>
<evidence type="ECO:0000313" key="3">
    <source>
        <dbReference type="Proteomes" id="UP000676336"/>
    </source>
</evidence>
<dbReference type="AlphaFoldDB" id="A0A8S2MKH4"/>
<comment type="caution">
    <text evidence="2">The sequence shown here is derived from an EMBL/GenBank/DDBJ whole genome shotgun (WGS) entry which is preliminary data.</text>
</comment>
<proteinExistence type="predicted"/>
<dbReference type="Pfam" id="PF01436">
    <property type="entry name" value="NHL"/>
    <property type="match status" value="1"/>
</dbReference>
<dbReference type="Gene3D" id="2.120.10.30">
    <property type="entry name" value="TolB, C-terminal domain"/>
    <property type="match status" value="1"/>
</dbReference>
<gene>
    <name evidence="2" type="ORF">SMN809_LOCUS9622</name>
</gene>
<accession>A0A8S2MKH4</accession>
<reference evidence="2" key="1">
    <citation type="submission" date="2021-02" db="EMBL/GenBank/DDBJ databases">
        <authorList>
            <person name="Nowell W R."/>
        </authorList>
    </citation>
    <scope>NUCLEOTIDE SEQUENCE</scope>
</reference>
<name>A0A8S2MKH4_9BILA</name>
<evidence type="ECO:0000313" key="2">
    <source>
        <dbReference type="EMBL" id="CAF3957873.1"/>
    </source>
</evidence>
<evidence type="ECO:0000256" key="1">
    <source>
        <dbReference type="ARBA" id="ARBA00022737"/>
    </source>
</evidence>
<organism evidence="2 3">
    <name type="scientific">Rotaria magnacalcarata</name>
    <dbReference type="NCBI Taxonomy" id="392030"/>
    <lineage>
        <taxon>Eukaryota</taxon>
        <taxon>Metazoa</taxon>
        <taxon>Spiralia</taxon>
        <taxon>Gnathifera</taxon>
        <taxon>Rotifera</taxon>
        <taxon>Eurotatoria</taxon>
        <taxon>Bdelloidea</taxon>
        <taxon>Philodinida</taxon>
        <taxon>Philodinidae</taxon>
        <taxon>Rotaria</taxon>
    </lineage>
</organism>
<dbReference type="EMBL" id="CAJOBI010003145">
    <property type="protein sequence ID" value="CAF3957873.1"/>
    <property type="molecule type" value="Genomic_DNA"/>
</dbReference>
<dbReference type="InterPro" id="IPR001258">
    <property type="entry name" value="NHL_repeat"/>
</dbReference>
<dbReference type="SUPFAM" id="SSF63825">
    <property type="entry name" value="YWTD domain"/>
    <property type="match status" value="1"/>
</dbReference>
<sequence>MKCSCSCSQWDDQRYLYASDTDNDAIWRYQIGHNNGTVVADGNGNGDRLNQLNTQYDAFVDQQQAVIIRPYLGTLYVSVDWNDRVTRWPKGATQSTIVTGGNGHGEVENQLSRPDGLTFDRYDNFYVVDYGNYRVQRFSIK</sequence>
<dbReference type="Proteomes" id="UP000676336">
    <property type="component" value="Unassembled WGS sequence"/>
</dbReference>
<dbReference type="InterPro" id="IPR011042">
    <property type="entry name" value="6-blade_b-propeller_TolB-like"/>
</dbReference>